<keyword evidence="1" id="KW-0505">Motor protein</keyword>
<dbReference type="GeneID" id="108075615"/>
<keyword evidence="1" id="KW-0206">Cytoskeleton</keyword>
<evidence type="ECO:0000256" key="1">
    <source>
        <dbReference type="RuleBase" id="RU365010"/>
    </source>
</evidence>
<dbReference type="GO" id="GO:0007017">
    <property type="term" value="P:microtubule-based process"/>
    <property type="evidence" value="ECO:0007669"/>
    <property type="project" value="InterPro"/>
</dbReference>
<dbReference type="OrthoDB" id="10033309at2759"/>
<dbReference type="PANTHER" id="PTHR11886">
    <property type="entry name" value="DYNEIN LIGHT CHAIN"/>
    <property type="match status" value="1"/>
</dbReference>
<dbReference type="PANTHER" id="PTHR11886:SF35">
    <property type="entry name" value="DYNEIN LIGHT CHAIN"/>
    <property type="match status" value="1"/>
</dbReference>
<keyword evidence="1" id="KW-0493">Microtubule</keyword>
<dbReference type="SMART" id="SM01375">
    <property type="entry name" value="Dynein_light"/>
    <property type="match status" value="1"/>
</dbReference>
<dbReference type="AlphaFoldDB" id="A0A6P4I635"/>
<dbReference type="GO" id="GO:0045505">
    <property type="term" value="F:dynein intermediate chain binding"/>
    <property type="evidence" value="ECO:0007669"/>
    <property type="project" value="TreeGrafter"/>
</dbReference>
<organism evidence="2 3">
    <name type="scientific">Drosophila kikkawai</name>
    <name type="common">Fruit fly</name>
    <dbReference type="NCBI Taxonomy" id="30033"/>
    <lineage>
        <taxon>Eukaryota</taxon>
        <taxon>Metazoa</taxon>
        <taxon>Ecdysozoa</taxon>
        <taxon>Arthropoda</taxon>
        <taxon>Hexapoda</taxon>
        <taxon>Insecta</taxon>
        <taxon>Pterygota</taxon>
        <taxon>Neoptera</taxon>
        <taxon>Endopterygota</taxon>
        <taxon>Diptera</taxon>
        <taxon>Brachycera</taxon>
        <taxon>Muscomorpha</taxon>
        <taxon>Ephydroidea</taxon>
        <taxon>Drosophilidae</taxon>
        <taxon>Drosophila</taxon>
        <taxon>Sophophora</taxon>
    </lineage>
</organism>
<gene>
    <name evidence="3" type="primary">LOC108075615</name>
</gene>
<name>A0A6P4I635_DROKI</name>
<dbReference type="Pfam" id="PF01221">
    <property type="entry name" value="Dynein_light"/>
    <property type="match status" value="1"/>
</dbReference>
<sequence>MSDSEAVIKSADMSEEMQKNAIDCTTQALDKYSIEKDIAKYIKTEFDKKYSPEWHCIVGSDFGSYVSHEPHHFFYFYLGQIAILLFKRG</sequence>
<reference evidence="3" key="1">
    <citation type="submission" date="2025-08" db="UniProtKB">
        <authorList>
            <consortium name="RefSeq"/>
        </authorList>
    </citation>
    <scope>IDENTIFICATION</scope>
    <source>
        <strain evidence="3">14028-0561.14</strain>
        <tissue evidence="3">Whole fly</tissue>
    </source>
</reference>
<keyword evidence="1" id="KW-0963">Cytoplasm</keyword>
<evidence type="ECO:0000313" key="2">
    <source>
        <dbReference type="Proteomes" id="UP001652661"/>
    </source>
</evidence>
<keyword evidence="2" id="KW-1185">Reference proteome</keyword>
<dbReference type="InterPro" id="IPR037177">
    <property type="entry name" value="DLC_sf"/>
</dbReference>
<dbReference type="GO" id="GO:0005874">
    <property type="term" value="C:microtubule"/>
    <property type="evidence" value="ECO:0007669"/>
    <property type="project" value="UniProtKB-KW"/>
</dbReference>
<protein>
    <recommendedName>
        <fullName evidence="1">Dynein light chain</fullName>
    </recommendedName>
</protein>
<dbReference type="InterPro" id="IPR001372">
    <property type="entry name" value="Dynein_light_chain_typ-1/2"/>
</dbReference>
<dbReference type="Proteomes" id="UP001652661">
    <property type="component" value="Chromosome 3R"/>
</dbReference>
<accession>A0A6P4I635</accession>
<proteinExistence type="inferred from homology"/>
<dbReference type="CDD" id="cd21452">
    <property type="entry name" value="DLC-like_DYNLL1_DYNLL2"/>
    <property type="match status" value="1"/>
</dbReference>
<dbReference type="GO" id="GO:0005868">
    <property type="term" value="C:cytoplasmic dynein complex"/>
    <property type="evidence" value="ECO:0007669"/>
    <property type="project" value="TreeGrafter"/>
</dbReference>
<evidence type="ECO:0000313" key="3">
    <source>
        <dbReference type="RefSeq" id="XP_017023640.2"/>
    </source>
</evidence>
<dbReference type="RefSeq" id="XP_017023640.2">
    <property type="nucleotide sequence ID" value="XM_017168151.3"/>
</dbReference>
<dbReference type="SUPFAM" id="SSF54648">
    <property type="entry name" value="DLC"/>
    <property type="match status" value="1"/>
</dbReference>
<comment type="subcellular location">
    <subcellularLocation>
        <location evidence="1">Cytoplasm</location>
        <location evidence="1">Cytoskeleton</location>
    </subcellularLocation>
</comment>
<keyword evidence="1" id="KW-0243">Dynein</keyword>
<comment type="similarity">
    <text evidence="1">Belongs to the dynein light chain family.</text>
</comment>
<dbReference type="Gene3D" id="3.30.740.10">
    <property type="entry name" value="Protein Inhibitor Of Neuronal Nitric Oxide Synthase"/>
    <property type="match status" value="1"/>
</dbReference>